<protein>
    <recommendedName>
        <fullName evidence="3">Rhs family protein</fullName>
    </recommendedName>
</protein>
<dbReference type="Pfam" id="PF05593">
    <property type="entry name" value="RHS_repeat"/>
    <property type="match status" value="1"/>
</dbReference>
<evidence type="ECO:0000313" key="1">
    <source>
        <dbReference type="EMBL" id="MEE3719502.1"/>
    </source>
</evidence>
<comment type="caution">
    <text evidence="1">The sequence shown here is derived from an EMBL/GenBank/DDBJ whole genome shotgun (WGS) entry which is preliminary data.</text>
</comment>
<dbReference type="RefSeq" id="WP_330485938.1">
    <property type="nucleotide sequence ID" value="NZ_JAZBJZ010000138.1"/>
</dbReference>
<name>A0AAW9PYI4_9CYAN</name>
<evidence type="ECO:0000313" key="2">
    <source>
        <dbReference type="Proteomes" id="UP001333818"/>
    </source>
</evidence>
<evidence type="ECO:0008006" key="3">
    <source>
        <dbReference type="Google" id="ProtNLM"/>
    </source>
</evidence>
<reference evidence="1" key="1">
    <citation type="submission" date="2024-01" db="EMBL/GenBank/DDBJ databases">
        <title>Bank of Algae and Cyanobacteria of the Azores (BACA) strain genomes.</title>
        <authorList>
            <person name="Luz R."/>
            <person name="Cordeiro R."/>
            <person name="Fonseca A."/>
            <person name="Goncalves V."/>
        </authorList>
    </citation>
    <scope>NUCLEOTIDE SEQUENCE</scope>
    <source>
        <strain evidence="1">BACA0141</strain>
    </source>
</reference>
<dbReference type="EMBL" id="JAZBJZ010000138">
    <property type="protein sequence ID" value="MEE3719502.1"/>
    <property type="molecule type" value="Genomic_DNA"/>
</dbReference>
<keyword evidence="2" id="KW-1185">Reference proteome</keyword>
<dbReference type="Gene3D" id="2.180.10.10">
    <property type="entry name" value="RHS repeat-associated core"/>
    <property type="match status" value="1"/>
</dbReference>
<gene>
    <name evidence="1" type="ORF">V2H45_22415</name>
</gene>
<dbReference type="InterPro" id="IPR031325">
    <property type="entry name" value="RHS_repeat"/>
</dbReference>
<dbReference type="NCBIfam" id="TIGR01643">
    <property type="entry name" value="YD_repeat_2x"/>
    <property type="match status" value="2"/>
</dbReference>
<dbReference type="Proteomes" id="UP001333818">
    <property type="component" value="Unassembled WGS sequence"/>
</dbReference>
<dbReference type="InterPro" id="IPR006530">
    <property type="entry name" value="YD"/>
</dbReference>
<organism evidence="1 2">
    <name type="scientific">Tumidithrix elongata BACA0141</name>
    <dbReference type="NCBI Taxonomy" id="2716417"/>
    <lineage>
        <taxon>Bacteria</taxon>
        <taxon>Bacillati</taxon>
        <taxon>Cyanobacteriota</taxon>
        <taxon>Cyanophyceae</taxon>
        <taxon>Pseudanabaenales</taxon>
        <taxon>Pseudanabaenaceae</taxon>
        <taxon>Tumidithrix</taxon>
        <taxon>Tumidithrix elongata</taxon>
    </lineage>
</organism>
<proteinExistence type="predicted"/>
<accession>A0AAW9PYI4</accession>
<dbReference type="AlphaFoldDB" id="A0AAW9PYI4"/>
<sequence>MRFTNNQFNGSSSTTTGKFIHVNTIDPLGQRTQYGYDLKNRRNTVTDALGKVTTTTFDAFGNVLSITDPANNKTSYEYSVKQLGKKIATNGTIPSISYDGRYVALGIDTSLDIKDTNNLSDVFRNWRIDKGKYHSKWRCPERI</sequence>